<comment type="caution">
    <text evidence="1">The sequence shown here is derived from an EMBL/GenBank/DDBJ whole genome shotgun (WGS) entry which is preliminary data.</text>
</comment>
<dbReference type="AlphaFoldDB" id="R9IH03"/>
<reference evidence="1 2" key="1">
    <citation type="submission" date="2013-04" db="EMBL/GenBank/DDBJ databases">
        <title>The Genome Sequence of Bacteroides massiliensis dnLKV3.</title>
        <authorList>
            <consortium name="The Broad Institute Genomics Platform"/>
            <consortium name="The Broad Institute Genome Sequencing Center for Infectious Disease"/>
            <person name="Earl A."/>
            <person name="Xavier R."/>
            <person name="Kuhn K."/>
            <person name="Stappenbeck T."/>
            <person name="Walker B."/>
            <person name="Young S."/>
            <person name="Zeng Q."/>
            <person name="Gargeya S."/>
            <person name="Fitzgerald M."/>
            <person name="Haas B."/>
            <person name="Abouelleil A."/>
            <person name="Allen A.W."/>
            <person name="Alvarado L."/>
            <person name="Arachchi H.M."/>
            <person name="Berlin A.M."/>
            <person name="Chapman S.B."/>
            <person name="Gainer-Dewar J."/>
            <person name="Goldberg J."/>
            <person name="Griggs A."/>
            <person name="Gujja S."/>
            <person name="Hansen M."/>
            <person name="Howarth C."/>
            <person name="Imamovic A."/>
            <person name="Ireland A."/>
            <person name="Larimer J."/>
            <person name="McCowan C."/>
            <person name="Murphy C."/>
            <person name="Pearson M."/>
            <person name="Poon T.W."/>
            <person name="Priest M."/>
            <person name="Roberts A."/>
            <person name="Saif S."/>
            <person name="Shea T."/>
            <person name="Sisk P."/>
            <person name="Sykes S."/>
            <person name="Wortman J."/>
            <person name="Nusbaum C."/>
            <person name="Birren B."/>
        </authorList>
    </citation>
    <scope>NUCLEOTIDE SEQUENCE [LARGE SCALE GENOMIC DNA]</scope>
    <source>
        <strain evidence="2">dnLKV3</strain>
    </source>
</reference>
<keyword evidence="2" id="KW-1185">Reference proteome</keyword>
<organism evidence="1 2">
    <name type="scientific">Phocaeicola sartorii</name>
    <dbReference type="NCBI Taxonomy" id="671267"/>
    <lineage>
        <taxon>Bacteria</taxon>
        <taxon>Pseudomonadati</taxon>
        <taxon>Bacteroidota</taxon>
        <taxon>Bacteroidia</taxon>
        <taxon>Bacteroidales</taxon>
        <taxon>Bacteroidaceae</taxon>
        <taxon>Phocaeicola</taxon>
    </lineage>
</organism>
<dbReference type="STRING" id="1235788.C802_01790"/>
<evidence type="ECO:0000313" key="1">
    <source>
        <dbReference type="EMBL" id="EOS13045.1"/>
    </source>
</evidence>
<protein>
    <submittedName>
        <fullName evidence="1">Uncharacterized protein</fullName>
    </submittedName>
</protein>
<sequence length="98" mass="11481">MKGDFHVRFRERLRVKFPWSTQQRAIHPLTTWRNAMLHFSSDEGAEMAAAYYSIISTVKIQGRSAWEYLGKFLLKYLTVAEIFSVCAQIKSDWQYANS</sequence>
<accession>R9IH03</accession>
<evidence type="ECO:0000313" key="2">
    <source>
        <dbReference type="Proteomes" id="UP000014200"/>
    </source>
</evidence>
<dbReference type="EMBL" id="ASSP01000010">
    <property type="protein sequence ID" value="EOS13045.1"/>
    <property type="molecule type" value="Genomic_DNA"/>
</dbReference>
<proteinExistence type="predicted"/>
<dbReference type="PATRIC" id="fig|1235788.3.peg.1832"/>
<dbReference type="HOGENOM" id="CLU_2328007_0_0_10"/>
<name>R9IH03_9BACT</name>
<dbReference type="Proteomes" id="UP000014200">
    <property type="component" value="Unassembled WGS sequence"/>
</dbReference>
<gene>
    <name evidence="1" type="ORF">C802_01790</name>
</gene>